<dbReference type="RefSeq" id="WP_110132192.1">
    <property type="nucleotide sequence ID" value="NZ_QHJQ01000015.1"/>
</dbReference>
<evidence type="ECO:0000313" key="4">
    <source>
        <dbReference type="Proteomes" id="UP000247099"/>
    </source>
</evidence>
<dbReference type="GO" id="GO:0016616">
    <property type="term" value="F:oxidoreductase activity, acting on the CH-OH group of donors, NAD or NADP as acceptor"/>
    <property type="evidence" value="ECO:0007669"/>
    <property type="project" value="TreeGrafter"/>
</dbReference>
<gene>
    <name evidence="3" type="ORF">DDZ13_14545</name>
</gene>
<evidence type="ECO:0000256" key="1">
    <source>
        <dbReference type="ARBA" id="ARBA00006484"/>
    </source>
</evidence>
<dbReference type="Proteomes" id="UP000247099">
    <property type="component" value="Unassembled WGS sequence"/>
</dbReference>
<proteinExistence type="inferred from homology"/>
<reference evidence="3 4" key="1">
    <citation type="submission" date="2018-05" db="EMBL/GenBank/DDBJ databases">
        <title>Coraliomargarita sinensis sp. nov., isolated from a marine solar saltern.</title>
        <authorList>
            <person name="Zhou L.Y."/>
        </authorList>
    </citation>
    <scope>NUCLEOTIDE SEQUENCE [LARGE SCALE GENOMIC DNA]</scope>
    <source>
        <strain evidence="3 4">WN38</strain>
    </source>
</reference>
<dbReference type="PANTHER" id="PTHR42760:SF133">
    <property type="entry name" value="3-OXOACYL-[ACYL-CARRIER-PROTEIN] REDUCTASE"/>
    <property type="match status" value="1"/>
</dbReference>
<comment type="caution">
    <text evidence="3">The sequence shown here is derived from an EMBL/GenBank/DDBJ whole genome shotgun (WGS) entry which is preliminary data.</text>
</comment>
<dbReference type="EMBL" id="QHJQ01000015">
    <property type="protein sequence ID" value="PXA02920.1"/>
    <property type="molecule type" value="Genomic_DNA"/>
</dbReference>
<sequence>MKTIVITGTRKGIGKSLAEYYLEEGWQVAGCSRGESNIEHANYRHFSLDVSDEPAVVAMARSLKKEFGGVDALLNNAGIASMNHALLTPAGTVNRILSTNVVGTFLFCREMAKLMRTKKCGRIVNFTTVAHPLNLEGEAIYAASKAAVESLTRILSRELAELGITVNAVGPTPIDTDLIRGVPQVKTDALIQRQAIRRLGEVRDVINTIDFYLRPESDFITGQVLYLGGVT</sequence>
<evidence type="ECO:0000313" key="3">
    <source>
        <dbReference type="EMBL" id="PXA02920.1"/>
    </source>
</evidence>
<keyword evidence="2" id="KW-0560">Oxidoreductase</keyword>
<dbReference type="PRINTS" id="PR00080">
    <property type="entry name" value="SDRFAMILY"/>
</dbReference>
<dbReference type="OrthoDB" id="9803333at2"/>
<dbReference type="PRINTS" id="PR00081">
    <property type="entry name" value="GDHRDH"/>
</dbReference>
<dbReference type="InterPro" id="IPR002347">
    <property type="entry name" value="SDR_fam"/>
</dbReference>
<dbReference type="CDD" id="cd05233">
    <property type="entry name" value="SDR_c"/>
    <property type="match status" value="1"/>
</dbReference>
<comment type="similarity">
    <text evidence="1">Belongs to the short-chain dehydrogenases/reductases (SDR) family.</text>
</comment>
<keyword evidence="4" id="KW-1185">Reference proteome</keyword>
<dbReference type="AlphaFoldDB" id="A0A317ZD42"/>
<evidence type="ECO:0000256" key="2">
    <source>
        <dbReference type="ARBA" id="ARBA00023002"/>
    </source>
</evidence>
<dbReference type="PANTHER" id="PTHR42760">
    <property type="entry name" value="SHORT-CHAIN DEHYDROGENASES/REDUCTASES FAMILY MEMBER"/>
    <property type="match status" value="1"/>
</dbReference>
<dbReference type="Gene3D" id="3.40.50.720">
    <property type="entry name" value="NAD(P)-binding Rossmann-like Domain"/>
    <property type="match status" value="1"/>
</dbReference>
<dbReference type="InParanoid" id="A0A317ZD42"/>
<dbReference type="Pfam" id="PF13561">
    <property type="entry name" value="adh_short_C2"/>
    <property type="match status" value="1"/>
</dbReference>
<dbReference type="InterPro" id="IPR036291">
    <property type="entry name" value="NAD(P)-bd_dom_sf"/>
</dbReference>
<organism evidence="3 4">
    <name type="scientific">Coraliomargarita sinensis</name>
    <dbReference type="NCBI Taxonomy" id="2174842"/>
    <lineage>
        <taxon>Bacteria</taxon>
        <taxon>Pseudomonadati</taxon>
        <taxon>Verrucomicrobiota</taxon>
        <taxon>Opitutia</taxon>
        <taxon>Puniceicoccales</taxon>
        <taxon>Coraliomargaritaceae</taxon>
        <taxon>Coraliomargarita</taxon>
    </lineage>
</organism>
<dbReference type="GO" id="GO:0048038">
    <property type="term" value="F:quinone binding"/>
    <property type="evidence" value="ECO:0007669"/>
    <property type="project" value="TreeGrafter"/>
</dbReference>
<dbReference type="GO" id="GO:0006633">
    <property type="term" value="P:fatty acid biosynthetic process"/>
    <property type="evidence" value="ECO:0007669"/>
    <property type="project" value="TreeGrafter"/>
</dbReference>
<dbReference type="SUPFAM" id="SSF51735">
    <property type="entry name" value="NAD(P)-binding Rossmann-fold domains"/>
    <property type="match status" value="1"/>
</dbReference>
<name>A0A317ZD42_9BACT</name>
<protein>
    <submittedName>
        <fullName evidence="3">Oxidoreductase</fullName>
    </submittedName>
</protein>
<accession>A0A317ZD42</accession>